<keyword evidence="6" id="KW-1185">Reference proteome</keyword>
<dbReference type="Proteomes" id="UP000076837">
    <property type="component" value="Unassembled WGS sequence"/>
</dbReference>
<dbReference type="EMBL" id="JYNV01000258">
    <property type="protein sequence ID" value="KZM21061.1"/>
    <property type="molecule type" value="Genomic_DNA"/>
</dbReference>
<accession>A0A163A9H5</accession>
<evidence type="ECO:0000256" key="3">
    <source>
        <dbReference type="ARBA" id="ARBA00022989"/>
    </source>
</evidence>
<dbReference type="PANTHER" id="PTHR23294:SF57">
    <property type="entry name" value="CINA C-TERMINAL DOMAIN-CONTAINING PROTEIN"/>
    <property type="match status" value="1"/>
</dbReference>
<protein>
    <submittedName>
        <fullName evidence="5">Uncharacterized protein</fullName>
    </submittedName>
</protein>
<reference evidence="5 6" key="1">
    <citation type="journal article" date="2016" name="Sci. Rep.">
        <title>Draft genome sequencing and secretome analysis of fungal phytopathogen Ascochyta rabiei provides insight into the necrotrophic effector repertoire.</title>
        <authorList>
            <person name="Verma S."/>
            <person name="Gazara R.K."/>
            <person name="Nizam S."/>
            <person name="Parween S."/>
            <person name="Chattopadhyay D."/>
            <person name="Verma P.K."/>
        </authorList>
    </citation>
    <scope>NUCLEOTIDE SEQUENCE [LARGE SCALE GENOMIC DNA]</scope>
    <source>
        <strain evidence="5 6">ArDII</strain>
    </source>
</reference>
<proteinExistence type="predicted"/>
<evidence type="ECO:0000313" key="5">
    <source>
        <dbReference type="EMBL" id="KZM21061.1"/>
    </source>
</evidence>
<name>A0A163A9H5_DIDRA</name>
<gene>
    <name evidence="5" type="ORF">ST47_g7825</name>
</gene>
<dbReference type="Pfam" id="PF05978">
    <property type="entry name" value="UNC-93"/>
    <property type="match status" value="1"/>
</dbReference>
<keyword evidence="3" id="KW-1133">Transmembrane helix</keyword>
<evidence type="ECO:0000313" key="6">
    <source>
        <dbReference type="Proteomes" id="UP000076837"/>
    </source>
</evidence>
<dbReference type="PANTHER" id="PTHR23294">
    <property type="entry name" value="ET TRANSLATION PRODUCT-RELATED"/>
    <property type="match status" value="1"/>
</dbReference>
<dbReference type="AlphaFoldDB" id="A0A163A9H5"/>
<dbReference type="InterPro" id="IPR036259">
    <property type="entry name" value="MFS_trans_sf"/>
</dbReference>
<dbReference type="Gene3D" id="1.20.1250.20">
    <property type="entry name" value="MFS general substrate transporter like domains"/>
    <property type="match status" value="1"/>
</dbReference>
<evidence type="ECO:0000256" key="1">
    <source>
        <dbReference type="ARBA" id="ARBA00004141"/>
    </source>
</evidence>
<dbReference type="InterPro" id="IPR010291">
    <property type="entry name" value="Ion_channel_UNC-93"/>
</dbReference>
<dbReference type="InterPro" id="IPR051617">
    <property type="entry name" value="UNC-93-like_regulator"/>
</dbReference>
<dbReference type="GO" id="GO:0016020">
    <property type="term" value="C:membrane"/>
    <property type="evidence" value="ECO:0007669"/>
    <property type="project" value="UniProtKB-SubCell"/>
</dbReference>
<dbReference type="SUPFAM" id="SSF103473">
    <property type="entry name" value="MFS general substrate transporter"/>
    <property type="match status" value="1"/>
</dbReference>
<keyword evidence="2" id="KW-0812">Transmembrane</keyword>
<dbReference type="OrthoDB" id="196103at2759"/>
<organism evidence="5 6">
    <name type="scientific">Didymella rabiei</name>
    <name type="common">Chickpea ascochyta blight fungus</name>
    <name type="synonym">Mycosphaerella rabiei</name>
    <dbReference type="NCBI Taxonomy" id="5454"/>
    <lineage>
        <taxon>Eukaryota</taxon>
        <taxon>Fungi</taxon>
        <taxon>Dikarya</taxon>
        <taxon>Ascomycota</taxon>
        <taxon>Pezizomycotina</taxon>
        <taxon>Dothideomycetes</taxon>
        <taxon>Pleosporomycetidae</taxon>
        <taxon>Pleosporales</taxon>
        <taxon>Pleosporineae</taxon>
        <taxon>Didymellaceae</taxon>
        <taxon>Ascochyta</taxon>
    </lineage>
</organism>
<comment type="caution">
    <text evidence="5">The sequence shown here is derived from an EMBL/GenBank/DDBJ whole genome shotgun (WGS) entry which is preliminary data.</text>
</comment>
<keyword evidence="4" id="KW-0472">Membrane</keyword>
<evidence type="ECO:0000256" key="2">
    <source>
        <dbReference type="ARBA" id="ARBA00022692"/>
    </source>
</evidence>
<comment type="subcellular location">
    <subcellularLocation>
        <location evidence="1">Membrane</location>
        <topology evidence="1">Multi-pass membrane protein</topology>
    </subcellularLocation>
</comment>
<evidence type="ECO:0000256" key="4">
    <source>
        <dbReference type="ARBA" id="ARBA00023136"/>
    </source>
</evidence>
<sequence length="456" mass="49658">MVVQRMKTAYRSVLFQIVIVGLVAFCEPGIWTALNNLGAGGNASPFLNNAANALTYGLMSVGCFIAGGVSNKITAKWTLFIGAAFYTPYAAGLYCNNRYGNEWFMLLGAALCGIGASLLWASEAAIAVGYPEDEKRGLYVGIWMGIRQMGPLVGGAISLALNIKTKEKGKVTYTTYLGLVAISSLGAPFALLLSQPQKVNRSDGTKIPYMKKTNFKTEARAIFRQLKNPYMLLLIPVFLAGQFGVTYQGNYLTTYFTVRSRALASFLTAVVGALANILTGLALDLPQFSRPAKSKSVYIFVLITVTASWIWNAIVEVKLSRMATPPSFDLGDGAFFNSAFTVYMCFRFFYEVLQTYIYWLMAEIKGAQGDGDVARTTGILRSWESIGSTIAYAIGAVHIPNQTQMVIGFALWALTVPFTLMAVFGDWNKGVPQNEHESSDDSDLEVQSVNFGGRKG</sequence>